<dbReference type="InterPro" id="IPR021109">
    <property type="entry name" value="Peptidase_aspartic_dom_sf"/>
</dbReference>
<dbReference type="InterPro" id="IPR033121">
    <property type="entry name" value="PEPTIDASE_A1"/>
</dbReference>
<comment type="similarity">
    <text evidence="1">Belongs to the peptidase A1 family.</text>
</comment>
<evidence type="ECO:0000259" key="3">
    <source>
        <dbReference type="PROSITE" id="PS51767"/>
    </source>
</evidence>
<dbReference type="InterPro" id="IPR001461">
    <property type="entry name" value="Aspartic_peptidase_A1"/>
</dbReference>
<dbReference type="PROSITE" id="PS51767">
    <property type="entry name" value="PEPTIDASE_A1"/>
    <property type="match status" value="1"/>
</dbReference>
<feature type="signal peptide" evidence="2">
    <location>
        <begin position="1"/>
        <end position="19"/>
    </location>
</feature>
<protein>
    <recommendedName>
        <fullName evidence="3">Peptidase A1 domain-containing protein</fullName>
    </recommendedName>
</protein>
<feature type="chain" id="PRO_5040826218" description="Peptidase A1 domain-containing protein" evidence="2">
    <location>
        <begin position="20"/>
        <end position="378"/>
    </location>
</feature>
<dbReference type="OrthoDB" id="771136at2759"/>
<keyword evidence="5" id="KW-1185">Reference proteome</keyword>
<dbReference type="SUPFAM" id="SSF50630">
    <property type="entry name" value="Acid proteases"/>
    <property type="match status" value="1"/>
</dbReference>
<comment type="caution">
    <text evidence="4">The sequence shown here is derived from an EMBL/GenBank/DDBJ whole genome shotgun (WGS) entry which is preliminary data.</text>
</comment>
<name>A0A9W9BRP0_9HYPO</name>
<evidence type="ECO:0000313" key="4">
    <source>
        <dbReference type="EMBL" id="KAJ4323612.1"/>
    </source>
</evidence>
<dbReference type="CDD" id="cd05471">
    <property type="entry name" value="pepsin_like"/>
    <property type="match status" value="1"/>
</dbReference>
<organism evidence="4 5">
    <name type="scientific">Fusarium piperis</name>
    <dbReference type="NCBI Taxonomy" id="1435070"/>
    <lineage>
        <taxon>Eukaryota</taxon>
        <taxon>Fungi</taxon>
        <taxon>Dikarya</taxon>
        <taxon>Ascomycota</taxon>
        <taxon>Pezizomycotina</taxon>
        <taxon>Sordariomycetes</taxon>
        <taxon>Hypocreomycetidae</taxon>
        <taxon>Hypocreales</taxon>
        <taxon>Nectriaceae</taxon>
        <taxon>Fusarium</taxon>
        <taxon>Fusarium solani species complex</taxon>
    </lineage>
</organism>
<dbReference type="Gene3D" id="2.40.70.10">
    <property type="entry name" value="Acid Proteases"/>
    <property type="match status" value="2"/>
</dbReference>
<dbReference type="EMBL" id="JAPEUR010000068">
    <property type="protein sequence ID" value="KAJ4323612.1"/>
    <property type="molecule type" value="Genomic_DNA"/>
</dbReference>
<dbReference type="PANTHER" id="PTHR47966">
    <property type="entry name" value="BETA-SITE APP-CLEAVING ENZYME, ISOFORM A-RELATED"/>
    <property type="match status" value="1"/>
</dbReference>
<gene>
    <name evidence="4" type="ORF">N0V84_004220</name>
</gene>
<dbReference type="Pfam" id="PF00026">
    <property type="entry name" value="Asp"/>
    <property type="match status" value="1"/>
</dbReference>
<proteinExistence type="inferred from homology"/>
<reference evidence="4" key="1">
    <citation type="submission" date="2022-10" db="EMBL/GenBank/DDBJ databases">
        <title>Tapping the CABI collections for fungal endophytes: first genome assemblies for Collariella, Neodidymelliopsis, Ascochyta clinopodiicola, Didymella pomorum, Didymosphaeria variabile, Neocosmospora piperis and Neocucurbitaria cava.</title>
        <authorList>
            <person name="Hill R."/>
        </authorList>
    </citation>
    <scope>NUCLEOTIDE SEQUENCE</scope>
    <source>
        <strain evidence="4">IMI 366586</strain>
    </source>
</reference>
<dbReference type="PRINTS" id="PR00792">
    <property type="entry name" value="PEPSIN"/>
</dbReference>
<accession>A0A9W9BRP0</accession>
<dbReference type="Proteomes" id="UP001140502">
    <property type="component" value="Unassembled WGS sequence"/>
</dbReference>
<dbReference type="AlphaFoldDB" id="A0A9W9BRP0"/>
<dbReference type="InterPro" id="IPR034164">
    <property type="entry name" value="Pepsin-like_dom"/>
</dbReference>
<evidence type="ECO:0000313" key="5">
    <source>
        <dbReference type="Proteomes" id="UP001140502"/>
    </source>
</evidence>
<dbReference type="GO" id="GO:0000324">
    <property type="term" value="C:fungal-type vacuole"/>
    <property type="evidence" value="ECO:0007669"/>
    <property type="project" value="TreeGrafter"/>
</dbReference>
<sequence length="378" mass="40892">MAIRNFLLATSLASGLSSAAVLDLPIVHDNTYSLVELDVGSPPTTYRLLFDTGSATSWIVDQRCAEECPNFSGHKRVGYNVDNSTTGRLTDTWSEIEYFGGVTSGFVANDVFKAGKVSWNQSFVAASQTSWSNIPGEGFLGLAFNSIIDGADTIMYTLAPKLDALKFGLYYGPQNDTAKGVGKGRLTLGASKASTYTEGKLTKIPIVPTDGKYGVWASVINSVSGSQTIKGKKVKKTTDLNAGRVVFDTGAGRIDLPKGQMEAVYESIGMNWTAIIKDRYKPLCKDFNSTWSVSFAFGDASSRNPSVVTLTGDQLAKPGFAGEEKYCWPPFDEGDSEGFALIGTDLLTHFYTVWDFGAKEEAKYRPTLSFGNLKKGFK</sequence>
<evidence type="ECO:0000256" key="1">
    <source>
        <dbReference type="ARBA" id="ARBA00007447"/>
    </source>
</evidence>
<evidence type="ECO:0000256" key="2">
    <source>
        <dbReference type="SAM" id="SignalP"/>
    </source>
</evidence>
<dbReference type="PANTHER" id="PTHR47966:SF68">
    <property type="entry name" value="PEPTIDASE A1 DOMAIN-CONTAINING PROTEIN"/>
    <property type="match status" value="1"/>
</dbReference>
<keyword evidence="2" id="KW-0732">Signal</keyword>
<feature type="domain" description="Peptidase A1" evidence="3">
    <location>
        <begin position="33"/>
        <end position="365"/>
    </location>
</feature>
<dbReference type="GO" id="GO:0006508">
    <property type="term" value="P:proteolysis"/>
    <property type="evidence" value="ECO:0007669"/>
    <property type="project" value="InterPro"/>
</dbReference>
<dbReference type="GO" id="GO:0004190">
    <property type="term" value="F:aspartic-type endopeptidase activity"/>
    <property type="evidence" value="ECO:0007669"/>
    <property type="project" value="InterPro"/>
</dbReference>